<dbReference type="Proteomes" id="UP000612746">
    <property type="component" value="Unassembled WGS sequence"/>
</dbReference>
<dbReference type="AlphaFoldDB" id="A0A8H7PZE3"/>
<proteinExistence type="inferred from homology"/>
<protein>
    <recommendedName>
        <fullName evidence="10">Nucleoside transporter</fullName>
    </recommendedName>
</protein>
<feature type="transmembrane region" description="Helical" evidence="7">
    <location>
        <begin position="219"/>
        <end position="240"/>
    </location>
</feature>
<feature type="transmembrane region" description="Helical" evidence="7">
    <location>
        <begin position="295"/>
        <end position="318"/>
    </location>
</feature>
<comment type="caution">
    <text evidence="8">The sequence shown here is derived from an EMBL/GenBank/DDBJ whole genome shotgun (WGS) entry which is preliminary data.</text>
</comment>
<dbReference type="GO" id="GO:0015205">
    <property type="term" value="F:nucleobase transmembrane transporter activity"/>
    <property type="evidence" value="ECO:0007669"/>
    <property type="project" value="TreeGrafter"/>
</dbReference>
<evidence type="ECO:0000256" key="7">
    <source>
        <dbReference type="SAM" id="Phobius"/>
    </source>
</evidence>
<feature type="transmembrane region" description="Helical" evidence="7">
    <location>
        <begin position="452"/>
        <end position="471"/>
    </location>
</feature>
<evidence type="ECO:0000256" key="6">
    <source>
        <dbReference type="ARBA" id="ARBA00023136"/>
    </source>
</evidence>
<evidence type="ECO:0000256" key="2">
    <source>
        <dbReference type="ARBA" id="ARBA00007965"/>
    </source>
</evidence>
<evidence type="ECO:0000313" key="8">
    <source>
        <dbReference type="EMBL" id="KAG2182695.1"/>
    </source>
</evidence>
<feature type="transmembrane region" description="Helical" evidence="7">
    <location>
        <begin position="410"/>
        <end position="431"/>
    </location>
</feature>
<dbReference type="PRINTS" id="PR01130">
    <property type="entry name" value="DERENTRNSPRT"/>
</dbReference>
<dbReference type="PANTHER" id="PTHR10332">
    <property type="entry name" value="EQUILIBRATIVE NUCLEOSIDE TRANSPORTER"/>
    <property type="match status" value="1"/>
</dbReference>
<keyword evidence="9" id="KW-1185">Reference proteome</keyword>
<dbReference type="Pfam" id="PF01733">
    <property type="entry name" value="Nucleoside_tran"/>
    <property type="match status" value="1"/>
</dbReference>
<evidence type="ECO:0000313" key="9">
    <source>
        <dbReference type="Proteomes" id="UP000612746"/>
    </source>
</evidence>
<evidence type="ECO:0000256" key="3">
    <source>
        <dbReference type="ARBA" id="ARBA00022448"/>
    </source>
</evidence>
<dbReference type="OrthoDB" id="10261753at2759"/>
<comment type="subcellular location">
    <subcellularLocation>
        <location evidence="1">Membrane</location>
        <topology evidence="1">Multi-pass membrane protein</topology>
    </subcellularLocation>
</comment>
<organism evidence="8 9">
    <name type="scientific">Umbelopsis vinacea</name>
    <dbReference type="NCBI Taxonomy" id="44442"/>
    <lineage>
        <taxon>Eukaryota</taxon>
        <taxon>Fungi</taxon>
        <taxon>Fungi incertae sedis</taxon>
        <taxon>Mucoromycota</taxon>
        <taxon>Mucoromycotina</taxon>
        <taxon>Umbelopsidomycetes</taxon>
        <taxon>Umbelopsidales</taxon>
        <taxon>Umbelopsidaceae</taxon>
        <taxon>Umbelopsis</taxon>
    </lineage>
</organism>
<evidence type="ECO:0000256" key="5">
    <source>
        <dbReference type="ARBA" id="ARBA00022989"/>
    </source>
</evidence>
<dbReference type="GO" id="GO:0034257">
    <property type="term" value="F:nicotinamide riboside transmembrane transporter activity"/>
    <property type="evidence" value="ECO:0007669"/>
    <property type="project" value="TreeGrafter"/>
</dbReference>
<name>A0A8H7PZE3_9FUNG</name>
<feature type="transmembrane region" description="Helical" evidence="7">
    <location>
        <begin position="375"/>
        <end position="398"/>
    </location>
</feature>
<dbReference type="GO" id="GO:0005886">
    <property type="term" value="C:plasma membrane"/>
    <property type="evidence" value="ECO:0007669"/>
    <property type="project" value="TreeGrafter"/>
</dbReference>
<keyword evidence="4 7" id="KW-0812">Transmembrane</keyword>
<sequence length="475" mass="52762">MDRIKTFLGDLLRPAEAPSSFDALLGEDRDEREEIVNIPPEDSYNLVYWIFVLQGAAMLLPWNVFITASTFFASRFAQTPYGETFQNYFSTYFTVSNLAFFAYALWKQKQANANKRVILAVLINTVAFMIIMVTVPMAGFSGLSYFWFIMFLVVATAATTSFFQIGVFAAASRFPHKYLQGVMSGQALAGTAVALSSILSALAASPTTKPDEEAIRKSAVLYFLSALLITVVALVGYLVLLRQPFFKYYMTDRPTGNSLLRDEDNNDDDSDPEMVFQPDVAIDLTILGVLKKIKWLAFSVAYVFIVTIAVFPSITALVKSVRAHPPDSSVVNMQLPRVLQDDIFVAFHFLIFNIFDWVGRIFPLSSWLRTSNSKLLTFYSLLRTTCIPLFLFCNVVAADKTLPVLINSDFVYFMLLILFSLTNGWIGSLSMMAIPDLSSLATPEEKSLGGSIMSFCLCVGLAIGGVSSFVVRSMV</sequence>
<accession>A0A8H7PZE3</accession>
<comment type="similarity">
    <text evidence="2">Belongs to the SLC29A/ENT transporter (TC 2.A.57) family.</text>
</comment>
<reference evidence="8" key="1">
    <citation type="submission" date="2020-12" db="EMBL/GenBank/DDBJ databases">
        <title>Metabolic potential, ecology and presence of endohyphal bacteria is reflected in genomic diversity of Mucoromycotina.</title>
        <authorList>
            <person name="Muszewska A."/>
            <person name="Okrasinska A."/>
            <person name="Steczkiewicz K."/>
            <person name="Drgas O."/>
            <person name="Orlowska M."/>
            <person name="Perlinska-Lenart U."/>
            <person name="Aleksandrzak-Piekarczyk T."/>
            <person name="Szatraj K."/>
            <person name="Zielenkiewicz U."/>
            <person name="Pilsyk S."/>
            <person name="Malc E."/>
            <person name="Mieczkowski P."/>
            <person name="Kruszewska J.S."/>
            <person name="Biernat P."/>
            <person name="Pawlowska J."/>
        </authorList>
    </citation>
    <scope>NUCLEOTIDE SEQUENCE</scope>
    <source>
        <strain evidence="8">WA0000051536</strain>
    </source>
</reference>
<keyword evidence="3" id="KW-0813">Transport</keyword>
<keyword evidence="5 7" id="KW-1133">Transmembrane helix</keyword>
<dbReference type="InterPro" id="IPR002259">
    <property type="entry name" value="Eqnu_transpt"/>
</dbReference>
<evidence type="ECO:0008006" key="10">
    <source>
        <dbReference type="Google" id="ProtNLM"/>
    </source>
</evidence>
<feature type="transmembrane region" description="Helical" evidence="7">
    <location>
        <begin position="88"/>
        <end position="106"/>
    </location>
</feature>
<feature type="transmembrane region" description="Helical" evidence="7">
    <location>
        <begin position="178"/>
        <end position="199"/>
    </location>
</feature>
<dbReference type="EMBL" id="JAEPRA010000007">
    <property type="protein sequence ID" value="KAG2182695.1"/>
    <property type="molecule type" value="Genomic_DNA"/>
</dbReference>
<evidence type="ECO:0000256" key="1">
    <source>
        <dbReference type="ARBA" id="ARBA00004141"/>
    </source>
</evidence>
<feature type="transmembrane region" description="Helical" evidence="7">
    <location>
        <begin position="118"/>
        <end position="139"/>
    </location>
</feature>
<evidence type="ECO:0000256" key="4">
    <source>
        <dbReference type="ARBA" id="ARBA00022692"/>
    </source>
</evidence>
<gene>
    <name evidence="8" type="ORF">INT44_005675</name>
</gene>
<dbReference type="PIRSF" id="PIRSF016379">
    <property type="entry name" value="ENT"/>
    <property type="match status" value="1"/>
</dbReference>
<dbReference type="PANTHER" id="PTHR10332:SF88">
    <property type="entry name" value="EQUILIBRATIVE NUCLEOSIDE TRANSPORTER 1, ISOFORM A"/>
    <property type="match status" value="1"/>
</dbReference>
<keyword evidence="6 7" id="KW-0472">Membrane</keyword>
<feature type="transmembrane region" description="Helical" evidence="7">
    <location>
        <begin position="46"/>
        <end position="68"/>
    </location>
</feature>
<feature type="transmembrane region" description="Helical" evidence="7">
    <location>
        <begin position="145"/>
        <end position="171"/>
    </location>
</feature>
<dbReference type="GO" id="GO:0000329">
    <property type="term" value="C:fungal-type vacuole membrane"/>
    <property type="evidence" value="ECO:0007669"/>
    <property type="project" value="TreeGrafter"/>
</dbReference>